<dbReference type="EMBL" id="BBNU01000031">
    <property type="protein sequence ID" value="GAL82498.1"/>
    <property type="molecule type" value="Genomic_DNA"/>
</dbReference>
<proteinExistence type="predicted"/>
<dbReference type="Proteomes" id="UP000029643">
    <property type="component" value="Unassembled WGS sequence"/>
</dbReference>
<name>A0A090X1A6_9FLAO</name>
<accession>A0A090X1A6</accession>
<evidence type="ECO:0000313" key="1">
    <source>
        <dbReference type="EMBL" id="GAL82498.1"/>
    </source>
</evidence>
<gene>
    <name evidence="1" type="ORF">JCM19274_1787</name>
</gene>
<sequence length="102" mass="12180">MPPEWMMKRYEPFSSTIKKIENPEKYFSKYKYDYKVIPNEELSNKILNTKEDFYYLMHTQINENKIISVINGKTGNIVYRTATGLSYNIKPKDISLLNKQMQ</sequence>
<organism evidence="1 2">
    <name type="scientific">Algibacter lectus</name>
    <dbReference type="NCBI Taxonomy" id="221126"/>
    <lineage>
        <taxon>Bacteria</taxon>
        <taxon>Pseudomonadati</taxon>
        <taxon>Bacteroidota</taxon>
        <taxon>Flavobacteriia</taxon>
        <taxon>Flavobacteriales</taxon>
        <taxon>Flavobacteriaceae</taxon>
        <taxon>Algibacter</taxon>
    </lineage>
</organism>
<dbReference type="AlphaFoldDB" id="A0A090X1A6"/>
<reference evidence="1 2" key="1">
    <citation type="journal article" date="2014" name="Genome Announc.">
        <title>Draft Genome Sequences of Marine Flavobacterium Algibacter lectus Strains SS8 and NR4.</title>
        <authorList>
            <person name="Takatani N."/>
            <person name="Nakanishi M."/>
            <person name="Meirelles P."/>
            <person name="Mino S."/>
            <person name="Suda W."/>
            <person name="Oshima K."/>
            <person name="Hattori M."/>
            <person name="Ohkuma M."/>
            <person name="Hosokawa M."/>
            <person name="Miyashita K."/>
            <person name="Thompson F.L."/>
            <person name="Niwa A."/>
            <person name="Sawabe T."/>
            <person name="Sawabe T."/>
        </authorList>
    </citation>
    <scope>NUCLEOTIDE SEQUENCE [LARGE SCALE GENOMIC DNA]</scope>
    <source>
        <strain evidence="2">JCM19274</strain>
    </source>
</reference>
<comment type="caution">
    <text evidence="1">The sequence shown here is derived from an EMBL/GenBank/DDBJ whole genome shotgun (WGS) entry which is preliminary data.</text>
</comment>
<evidence type="ECO:0000313" key="2">
    <source>
        <dbReference type="Proteomes" id="UP000029643"/>
    </source>
</evidence>
<protein>
    <submittedName>
        <fullName evidence="1">Uncharacterized protein</fullName>
    </submittedName>
</protein>